<dbReference type="RefSeq" id="WP_181731816.1">
    <property type="nucleotide sequence ID" value="NZ_JACEIR010000003.1"/>
</dbReference>
<dbReference type="GO" id="GO:0020037">
    <property type="term" value="F:heme binding"/>
    <property type="evidence" value="ECO:0007669"/>
    <property type="project" value="InterPro"/>
</dbReference>
<keyword evidence="1" id="KW-1133">Transmembrane helix</keyword>
<evidence type="ECO:0000313" key="4">
    <source>
        <dbReference type="Proteomes" id="UP000633619"/>
    </source>
</evidence>
<keyword evidence="1" id="KW-0472">Membrane</keyword>
<comment type="caution">
    <text evidence="3">The sequence shown here is derived from an EMBL/GenBank/DDBJ whole genome shotgun (WGS) entry which is preliminary data.</text>
</comment>
<feature type="transmembrane region" description="Helical" evidence="1">
    <location>
        <begin position="458"/>
        <end position="480"/>
    </location>
</feature>
<organism evidence="3 4">
    <name type="scientific">Thermoactinomyces intermedius</name>
    <dbReference type="NCBI Taxonomy" id="2024"/>
    <lineage>
        <taxon>Bacteria</taxon>
        <taxon>Bacillati</taxon>
        <taxon>Bacillota</taxon>
        <taxon>Bacilli</taxon>
        <taxon>Bacillales</taxon>
        <taxon>Thermoactinomycetaceae</taxon>
        <taxon>Thermoactinomyces</taxon>
    </lineage>
</organism>
<dbReference type="PANTHER" id="PTHR10422:SF38">
    <property type="entry name" value="CYTOCHROME B SUBUNIT OF NITRIC OXIDE REDUCTASE"/>
    <property type="match status" value="1"/>
</dbReference>
<feature type="transmembrane region" description="Helical" evidence="1">
    <location>
        <begin position="683"/>
        <end position="710"/>
    </location>
</feature>
<keyword evidence="1" id="KW-0812">Transmembrane</keyword>
<protein>
    <submittedName>
        <fullName evidence="3">Nitric-oxide reductase large subunit</fullName>
    </submittedName>
</protein>
<feature type="domain" description="Nitric oxide reductase subunit B cytochrome c-like" evidence="2">
    <location>
        <begin position="42"/>
        <end position="228"/>
    </location>
</feature>
<keyword evidence="4" id="KW-1185">Reference proteome</keyword>
<dbReference type="InterPro" id="IPR000883">
    <property type="entry name" value="Cyt_C_Oxase_1"/>
</dbReference>
<dbReference type="Proteomes" id="UP000633619">
    <property type="component" value="Unassembled WGS sequence"/>
</dbReference>
<dbReference type="AlphaFoldDB" id="A0A8I1DBN6"/>
<feature type="transmembrane region" description="Helical" evidence="1">
    <location>
        <begin position="382"/>
        <end position="406"/>
    </location>
</feature>
<feature type="transmembrane region" description="Helical" evidence="1">
    <location>
        <begin position="530"/>
        <end position="553"/>
    </location>
</feature>
<dbReference type="EMBL" id="JAECVW010000002">
    <property type="protein sequence ID" value="MBH8594583.1"/>
    <property type="molecule type" value="Genomic_DNA"/>
</dbReference>
<feature type="transmembrane region" description="Helical" evidence="1">
    <location>
        <begin position="426"/>
        <end position="446"/>
    </location>
</feature>
<proteinExistence type="predicted"/>
<feature type="transmembrane region" description="Helical" evidence="1">
    <location>
        <begin position="241"/>
        <end position="262"/>
    </location>
</feature>
<reference evidence="3 4" key="1">
    <citation type="submission" date="2020-12" db="EMBL/GenBank/DDBJ databases">
        <title>WGS of Thermoactinomyces spp.</title>
        <authorList>
            <person name="Cheng K."/>
        </authorList>
    </citation>
    <scope>NUCLEOTIDE SEQUENCE [LARGE SCALE GENOMIC DNA]</scope>
    <source>
        <strain evidence="4">CICC 10671\DSM 43846</strain>
    </source>
</reference>
<evidence type="ECO:0000313" key="3">
    <source>
        <dbReference type="EMBL" id="MBH8594583.1"/>
    </source>
</evidence>
<dbReference type="GO" id="GO:0009060">
    <property type="term" value="P:aerobic respiration"/>
    <property type="evidence" value="ECO:0007669"/>
    <property type="project" value="InterPro"/>
</dbReference>
<sequence>MKSLSDSTLSILKQSLVLTIIISFTVLLAGGFWIYKEMAPRPAKVISPHGEVMTTAEKIKGGQAVYQKYGLMDYGSVLGHGSYLGPDYTAETLHLTVTAMQDYKAKQMYHQPFSNLSADKKAVIQEKVKNELKKNRYNAKTDTLMLTDAQVYALQQVRKHYVNIFTKGDGHGILPGLIHEEDMPLKDRKWVAEGNQLEQIADFFFWTAWLSGTERPDGTSTYTNNWPYDPEAGNQMGYSTIWWSAASVALLIGLTGLVLYFYQRYKLDMHEAYKPGRFPVFDLSSNRVTPSQIKTGKFFLVVALMFLVQTGFGGLLAHYYLEPGSFYGWDWIAEMLPFNIAKGYHLQLAIFWIATAWLGLGIYVSPLVGGKEPKRQGLLVDILFWSLVILVAGSMTGQWLGVNGYLGNLWFLLGHQGWEYLELGRIWQWVLAIGMGLWLFIVWRGFRDGLRSETDKGGLLHLLFYSAIAVPFFYIFAFFYDPGTNITYADYWRWWIIHLWVEGIFEVFAVVIIGFLMVQMKLVTKKSTIRALYFQLIVLLAGGVIGTGHHYYWIGAPDLWIGLGAVFSAIEVIPLTLLILEAYGQYKVLVDGGSKFPYRASFWFLISTAVWNLIGAGVLGFLINLPSVSYFEHGSFLTPAHGHGAMMGVYGMFAIAVLLFTLRNIVRPEKWTGKTDKILKISCWGLNIGLAGMILITLLPVGMVQLQTAFEQGFWVARDPSFYQDGLVRVLLWLRIIPDSIFILAGVVPLVWAVVRAMFHLRKSGGGM</sequence>
<evidence type="ECO:0000259" key="2">
    <source>
        <dbReference type="Pfam" id="PF22085"/>
    </source>
</evidence>
<dbReference type="InterPro" id="IPR036927">
    <property type="entry name" value="Cyt_c_oxase-like_su1_sf"/>
</dbReference>
<gene>
    <name evidence="3" type="ORF">I8U20_04475</name>
</gene>
<dbReference type="PANTHER" id="PTHR10422">
    <property type="entry name" value="CYTOCHROME C OXIDASE SUBUNIT 1"/>
    <property type="match status" value="1"/>
</dbReference>
<name>A0A8I1DBN6_THEIN</name>
<dbReference type="Gene3D" id="1.20.210.10">
    <property type="entry name" value="Cytochrome c oxidase-like, subunit I domain"/>
    <property type="match status" value="2"/>
</dbReference>
<feature type="transmembrane region" description="Helical" evidence="1">
    <location>
        <begin position="492"/>
        <end position="518"/>
    </location>
</feature>
<feature type="transmembrane region" description="Helical" evidence="1">
    <location>
        <begin position="16"/>
        <end position="35"/>
    </location>
</feature>
<feature type="transmembrane region" description="Helical" evidence="1">
    <location>
        <begin position="559"/>
        <end position="580"/>
    </location>
</feature>
<dbReference type="GO" id="GO:0004129">
    <property type="term" value="F:cytochrome-c oxidase activity"/>
    <property type="evidence" value="ECO:0007669"/>
    <property type="project" value="InterPro"/>
</dbReference>
<feature type="transmembrane region" description="Helical" evidence="1">
    <location>
        <begin position="601"/>
        <end position="623"/>
    </location>
</feature>
<dbReference type="InterPro" id="IPR054309">
    <property type="entry name" value="NorB_cytochrome_c-like"/>
</dbReference>
<dbReference type="Pfam" id="PF00115">
    <property type="entry name" value="COX1"/>
    <property type="match status" value="1"/>
</dbReference>
<feature type="transmembrane region" description="Helical" evidence="1">
    <location>
        <begin position="298"/>
        <end position="321"/>
    </location>
</feature>
<accession>A0A8I1DBN6</accession>
<dbReference type="Pfam" id="PF22085">
    <property type="entry name" value="NorB_cytochrome_c-like"/>
    <property type="match status" value="1"/>
</dbReference>
<feature type="transmembrane region" description="Helical" evidence="1">
    <location>
        <begin position="730"/>
        <end position="755"/>
    </location>
</feature>
<evidence type="ECO:0000256" key="1">
    <source>
        <dbReference type="SAM" id="Phobius"/>
    </source>
</evidence>
<feature type="transmembrane region" description="Helical" evidence="1">
    <location>
        <begin position="349"/>
        <end position="370"/>
    </location>
</feature>
<feature type="transmembrane region" description="Helical" evidence="1">
    <location>
        <begin position="643"/>
        <end position="662"/>
    </location>
</feature>
<dbReference type="SUPFAM" id="SSF81442">
    <property type="entry name" value="Cytochrome c oxidase subunit I-like"/>
    <property type="match status" value="1"/>
</dbReference>
<dbReference type="GO" id="GO:0016020">
    <property type="term" value="C:membrane"/>
    <property type="evidence" value="ECO:0007669"/>
    <property type="project" value="InterPro"/>
</dbReference>